<evidence type="ECO:0000256" key="1">
    <source>
        <dbReference type="ARBA" id="ARBA00001954"/>
    </source>
</evidence>
<protein>
    <submittedName>
        <fullName evidence="5">Cupin superfamily protein</fullName>
    </submittedName>
</protein>
<evidence type="ECO:0000313" key="5">
    <source>
        <dbReference type="EMBL" id="PRY01586.1"/>
    </source>
</evidence>
<dbReference type="PANTHER" id="PTHR13096:SF8">
    <property type="entry name" value="RIBOSOMAL OXYGENASE 1"/>
    <property type="match status" value="1"/>
</dbReference>
<evidence type="ECO:0000259" key="4">
    <source>
        <dbReference type="PROSITE" id="PS51184"/>
    </source>
</evidence>
<dbReference type="PANTHER" id="PTHR13096">
    <property type="entry name" value="MINA53 MYC INDUCED NUCLEAR ANTIGEN"/>
    <property type="match status" value="1"/>
</dbReference>
<name>A0A2T0QCA7_9ACTN</name>
<dbReference type="Pfam" id="PF08007">
    <property type="entry name" value="JmjC_2"/>
    <property type="match status" value="1"/>
</dbReference>
<dbReference type="GO" id="GO:0046872">
    <property type="term" value="F:metal ion binding"/>
    <property type="evidence" value="ECO:0007669"/>
    <property type="project" value="UniProtKB-KW"/>
</dbReference>
<dbReference type="RefSeq" id="WP_106237545.1">
    <property type="nucleotide sequence ID" value="NZ_PVZC01000001.1"/>
</dbReference>
<keyword evidence="2" id="KW-0479">Metal-binding</keyword>
<comment type="caution">
    <text evidence="5">The sequence shown here is derived from an EMBL/GenBank/DDBJ whole genome shotgun (WGS) entry which is preliminary data.</text>
</comment>
<dbReference type="EMBL" id="PVZC01000001">
    <property type="protein sequence ID" value="PRY01586.1"/>
    <property type="molecule type" value="Genomic_DNA"/>
</dbReference>
<dbReference type="PROSITE" id="PS51184">
    <property type="entry name" value="JMJC"/>
    <property type="match status" value="1"/>
</dbReference>
<dbReference type="InterPro" id="IPR039994">
    <property type="entry name" value="NO66-like"/>
</dbReference>
<proteinExistence type="predicted"/>
<comment type="cofactor">
    <cofactor evidence="1">
        <name>Fe(2+)</name>
        <dbReference type="ChEBI" id="CHEBI:29033"/>
    </cofactor>
</comment>
<keyword evidence="6" id="KW-1185">Reference proteome</keyword>
<dbReference type="OrthoDB" id="9764016at2"/>
<dbReference type="Proteomes" id="UP000237846">
    <property type="component" value="Unassembled WGS sequence"/>
</dbReference>
<organism evidence="5 6">
    <name type="scientific">Allonocardiopsis opalescens</name>
    <dbReference type="NCBI Taxonomy" id="1144618"/>
    <lineage>
        <taxon>Bacteria</taxon>
        <taxon>Bacillati</taxon>
        <taxon>Actinomycetota</taxon>
        <taxon>Actinomycetes</taxon>
        <taxon>Streptosporangiales</taxon>
        <taxon>Allonocardiopsis</taxon>
    </lineage>
</organism>
<dbReference type="SUPFAM" id="SSF51197">
    <property type="entry name" value="Clavaminate synthase-like"/>
    <property type="match status" value="1"/>
</dbReference>
<accession>A0A2T0QCA7</accession>
<sequence length="391" mass="43182">MTAELISGRLGGEEFLTRVLGRAHAHYPAADRQAFTHLLTWSDLNRLLAAHRLDTPRMRLSAGSTIDVAAYTQRQAYRRMPDWNRPVPQLVHERLRAGATLVLDAIDEMHPPINDTAAGLEAWLGTRVQVNAYASWTAQEGFGLHWDDHDVIVVQVAGRKRWRIHGITRVAPLHSDLEFDNGVAPDPIDELTMEAGDILHVPRGCWHAAAASEGEPSLHLTCGLNTTTGADFLAWITDQMRAHVEVRSDVPRDRADQTAWTSTLAELVTKRLQQPDVVEDYRRFLDETAPARQAFSLPVAVTGELTLASRVRLASPRGRLHQAETEVVLAGQGRRWRMAAGAAPAIARLADGRTATVEELRGAVPDVSERALLGLLRRLLEDGALVWEGEA</sequence>
<evidence type="ECO:0000256" key="2">
    <source>
        <dbReference type="ARBA" id="ARBA00022723"/>
    </source>
</evidence>
<evidence type="ECO:0000256" key="3">
    <source>
        <dbReference type="ARBA" id="ARBA00023004"/>
    </source>
</evidence>
<gene>
    <name evidence="5" type="ORF">CLV72_101169</name>
</gene>
<feature type="domain" description="JmjC" evidence="4">
    <location>
        <begin position="74"/>
        <end position="241"/>
    </location>
</feature>
<reference evidence="5 6" key="1">
    <citation type="submission" date="2018-03" db="EMBL/GenBank/DDBJ databases">
        <title>Genomic Encyclopedia of Archaeal and Bacterial Type Strains, Phase II (KMG-II): from individual species to whole genera.</title>
        <authorList>
            <person name="Goeker M."/>
        </authorList>
    </citation>
    <scope>NUCLEOTIDE SEQUENCE [LARGE SCALE GENOMIC DNA]</scope>
    <source>
        <strain evidence="5 6">DSM 45601</strain>
    </source>
</reference>
<evidence type="ECO:0000313" key="6">
    <source>
        <dbReference type="Proteomes" id="UP000237846"/>
    </source>
</evidence>
<dbReference type="SMART" id="SM00558">
    <property type="entry name" value="JmjC"/>
    <property type="match status" value="1"/>
</dbReference>
<dbReference type="Gene3D" id="2.60.120.650">
    <property type="entry name" value="Cupin"/>
    <property type="match status" value="1"/>
</dbReference>
<dbReference type="InterPro" id="IPR003347">
    <property type="entry name" value="JmjC_dom"/>
</dbReference>
<keyword evidence="3" id="KW-0408">Iron</keyword>
<dbReference type="AlphaFoldDB" id="A0A2T0QCA7"/>